<keyword evidence="2" id="KW-0812">Transmembrane</keyword>
<reference evidence="3" key="1">
    <citation type="submission" date="2022-01" db="EMBL/GenBank/DDBJ databases">
        <authorList>
            <person name="Braso-Vives M."/>
        </authorList>
    </citation>
    <scope>NUCLEOTIDE SEQUENCE</scope>
</reference>
<dbReference type="AlphaFoldDB" id="A0A8J9Z3U0"/>
<keyword evidence="2" id="KW-1133">Transmembrane helix</keyword>
<evidence type="ECO:0000313" key="3">
    <source>
        <dbReference type="EMBL" id="CAH1246625.1"/>
    </source>
</evidence>
<dbReference type="EMBL" id="OV696700">
    <property type="protein sequence ID" value="CAH1246625.1"/>
    <property type="molecule type" value="Genomic_DNA"/>
</dbReference>
<dbReference type="Proteomes" id="UP000838412">
    <property type="component" value="Chromosome 15"/>
</dbReference>
<proteinExistence type="predicted"/>
<evidence type="ECO:0000256" key="1">
    <source>
        <dbReference type="SAM" id="MobiDB-lite"/>
    </source>
</evidence>
<name>A0A8J9Z3U0_BRALA</name>
<evidence type="ECO:0000313" key="4">
    <source>
        <dbReference type="Proteomes" id="UP000838412"/>
    </source>
</evidence>
<feature type="compositionally biased region" description="Basic residues" evidence="1">
    <location>
        <begin position="1"/>
        <end position="14"/>
    </location>
</feature>
<protein>
    <submittedName>
        <fullName evidence="3">Hypp7753 protein</fullName>
    </submittedName>
</protein>
<evidence type="ECO:0000256" key="2">
    <source>
        <dbReference type="SAM" id="Phobius"/>
    </source>
</evidence>
<feature type="transmembrane region" description="Helical" evidence="2">
    <location>
        <begin position="47"/>
        <end position="68"/>
    </location>
</feature>
<organism evidence="3 4">
    <name type="scientific">Branchiostoma lanceolatum</name>
    <name type="common">Common lancelet</name>
    <name type="synonym">Amphioxus lanceolatum</name>
    <dbReference type="NCBI Taxonomy" id="7740"/>
    <lineage>
        <taxon>Eukaryota</taxon>
        <taxon>Metazoa</taxon>
        <taxon>Chordata</taxon>
        <taxon>Cephalochordata</taxon>
        <taxon>Leptocardii</taxon>
        <taxon>Amphioxiformes</taxon>
        <taxon>Branchiostomatidae</taxon>
        <taxon>Branchiostoma</taxon>
    </lineage>
</organism>
<dbReference type="OrthoDB" id="10022619at2759"/>
<keyword evidence="2" id="KW-0472">Membrane</keyword>
<feature type="region of interest" description="Disordered" evidence="1">
    <location>
        <begin position="1"/>
        <end position="31"/>
    </location>
</feature>
<gene>
    <name evidence="3" type="primary">Hypp7753</name>
    <name evidence="3" type="ORF">BLAG_LOCUS8582</name>
</gene>
<accession>A0A8J9Z3U0</accession>
<keyword evidence="4" id="KW-1185">Reference proteome</keyword>
<sequence length="118" mass="13608">MRTRRQLYRQKQAKKPSSDKAMAQPQEENEGSYVCSRCRDREDYGSLFRACVGCVSFGMWLLFCYLIFRMVLLVLYPELMEAEDGIGPDPVTCVQLTLPPHTLANIRGRMSQLQLKNL</sequence>